<dbReference type="Proteomes" id="UP001066276">
    <property type="component" value="Chromosome 1_1"/>
</dbReference>
<dbReference type="EMBL" id="JANPWB010000001">
    <property type="protein sequence ID" value="KAJ1214207.1"/>
    <property type="molecule type" value="Genomic_DNA"/>
</dbReference>
<reference evidence="2" key="1">
    <citation type="journal article" date="2022" name="bioRxiv">
        <title>Sequencing and chromosome-scale assembly of the giantPleurodeles waltlgenome.</title>
        <authorList>
            <person name="Brown T."/>
            <person name="Elewa A."/>
            <person name="Iarovenko S."/>
            <person name="Subramanian E."/>
            <person name="Araus A.J."/>
            <person name="Petzold A."/>
            <person name="Susuki M."/>
            <person name="Suzuki K.-i.T."/>
            <person name="Hayashi T."/>
            <person name="Toyoda A."/>
            <person name="Oliveira C."/>
            <person name="Osipova E."/>
            <person name="Leigh N.D."/>
            <person name="Simon A."/>
            <person name="Yun M.H."/>
        </authorList>
    </citation>
    <scope>NUCLEOTIDE SEQUENCE</scope>
    <source>
        <strain evidence="2">20211129_DDA</strain>
        <tissue evidence="2">Liver</tissue>
    </source>
</reference>
<gene>
    <name evidence="2" type="ORF">NDU88_001833</name>
</gene>
<proteinExistence type="predicted"/>
<evidence type="ECO:0000313" key="3">
    <source>
        <dbReference type="Proteomes" id="UP001066276"/>
    </source>
</evidence>
<dbReference type="AlphaFoldDB" id="A0AAV7WJJ3"/>
<evidence type="ECO:0000313" key="2">
    <source>
        <dbReference type="EMBL" id="KAJ1214207.1"/>
    </source>
</evidence>
<feature type="region of interest" description="Disordered" evidence="1">
    <location>
        <begin position="80"/>
        <end position="104"/>
    </location>
</feature>
<name>A0AAV7WJJ3_PLEWA</name>
<organism evidence="2 3">
    <name type="scientific">Pleurodeles waltl</name>
    <name type="common">Iberian ribbed newt</name>
    <dbReference type="NCBI Taxonomy" id="8319"/>
    <lineage>
        <taxon>Eukaryota</taxon>
        <taxon>Metazoa</taxon>
        <taxon>Chordata</taxon>
        <taxon>Craniata</taxon>
        <taxon>Vertebrata</taxon>
        <taxon>Euteleostomi</taxon>
        <taxon>Amphibia</taxon>
        <taxon>Batrachia</taxon>
        <taxon>Caudata</taxon>
        <taxon>Salamandroidea</taxon>
        <taxon>Salamandridae</taxon>
        <taxon>Pleurodelinae</taxon>
        <taxon>Pleurodeles</taxon>
    </lineage>
</organism>
<sequence length="104" mass="11335">MAAPALASTKGPSGAPVSAKHRHRGLPYIERQSPTKWLTRGPVATEPVHQGLTALQRPCINKPARRDLASALQLHLGSEPRELHRGLAPPEHPRQCFAPSPRLH</sequence>
<evidence type="ECO:0000256" key="1">
    <source>
        <dbReference type="SAM" id="MobiDB-lite"/>
    </source>
</evidence>
<feature type="region of interest" description="Disordered" evidence="1">
    <location>
        <begin position="1"/>
        <end position="41"/>
    </location>
</feature>
<accession>A0AAV7WJJ3</accession>
<keyword evidence="3" id="KW-1185">Reference proteome</keyword>
<comment type="caution">
    <text evidence="2">The sequence shown here is derived from an EMBL/GenBank/DDBJ whole genome shotgun (WGS) entry which is preliminary data.</text>
</comment>
<protein>
    <submittedName>
        <fullName evidence="2">Uncharacterized protein</fullName>
    </submittedName>
</protein>